<feature type="transmembrane region" description="Helical" evidence="5">
    <location>
        <begin position="35"/>
        <end position="56"/>
    </location>
</feature>
<dbReference type="PANTHER" id="PTHR23291:SF47">
    <property type="entry name" value="TRANSMEMBRANE BAX INHIBITOR MOTIF CONTAINING 7"/>
    <property type="match status" value="1"/>
</dbReference>
<protein>
    <recommendedName>
        <fullName evidence="8">Protein lifeguard 1</fullName>
    </recommendedName>
</protein>
<keyword evidence="4 5" id="KW-0472">Membrane</keyword>
<dbReference type="AlphaFoldDB" id="A0A8B6HUH3"/>
<comment type="subcellular location">
    <subcellularLocation>
        <location evidence="1">Membrane</location>
        <topology evidence="1">Multi-pass membrane protein</topology>
    </subcellularLocation>
</comment>
<dbReference type="PANTHER" id="PTHR23291">
    <property type="entry name" value="BAX INHIBITOR-RELATED"/>
    <property type="match status" value="1"/>
</dbReference>
<reference evidence="6" key="1">
    <citation type="submission" date="2018-11" db="EMBL/GenBank/DDBJ databases">
        <authorList>
            <person name="Alioto T."/>
            <person name="Alioto T."/>
        </authorList>
    </citation>
    <scope>NUCLEOTIDE SEQUENCE</scope>
</reference>
<dbReference type="InterPro" id="IPR006214">
    <property type="entry name" value="Bax_inhibitor_1-related"/>
</dbReference>
<proteinExistence type="inferred from homology"/>
<feature type="transmembrane region" description="Helical" evidence="5">
    <location>
        <begin position="68"/>
        <end position="87"/>
    </location>
</feature>
<keyword evidence="7" id="KW-1185">Reference proteome</keyword>
<evidence type="ECO:0000256" key="5">
    <source>
        <dbReference type="RuleBase" id="RU004379"/>
    </source>
</evidence>
<evidence type="ECO:0000313" key="6">
    <source>
        <dbReference type="EMBL" id="VDI84310.1"/>
    </source>
</evidence>
<feature type="transmembrane region" description="Helical" evidence="5">
    <location>
        <begin position="99"/>
        <end position="119"/>
    </location>
</feature>
<feature type="transmembrane region" description="Helical" evidence="5">
    <location>
        <begin position="155"/>
        <end position="173"/>
    </location>
</feature>
<evidence type="ECO:0008006" key="8">
    <source>
        <dbReference type="Google" id="ProtNLM"/>
    </source>
</evidence>
<comment type="caution">
    <text evidence="6">The sequence shown here is derived from an EMBL/GenBank/DDBJ whole genome shotgun (WGS) entry which is preliminary data.</text>
</comment>
<comment type="similarity">
    <text evidence="5">Belongs to the BI1 family.</text>
</comment>
<dbReference type="OrthoDB" id="7933078at2759"/>
<dbReference type="CDD" id="cd10428">
    <property type="entry name" value="LFG_like"/>
    <property type="match status" value="1"/>
</dbReference>
<evidence type="ECO:0000256" key="1">
    <source>
        <dbReference type="ARBA" id="ARBA00004141"/>
    </source>
</evidence>
<gene>
    <name evidence="6" type="ORF">MGAL_10B008201</name>
</gene>
<feature type="transmembrane region" description="Helical" evidence="5">
    <location>
        <begin position="179"/>
        <end position="196"/>
    </location>
</feature>
<sequence>MYQDAETGFADHADNTFQEGSFGEEAIRKGFIRKVYGILLTQIMFTLGIMSIFLYIQEVRDYSKQNTWLWIVAFVMTFIILIVLACCENVRRSFPLNMIFLGLFTFFEAFLLGTVAAHYEADEVMYAAAITAVVVLGLTIFAFQTKWDFTMMGGMLCVLLLVLIVFGILAAIFHNKILSMVYASIGALIFSAYIVFDTQMMLGGKHKYALSPEEYIFAALNLYLDIVNLFLFILAIFGGSRD</sequence>
<keyword evidence="2 5" id="KW-0812">Transmembrane</keyword>
<dbReference type="Pfam" id="PF01027">
    <property type="entry name" value="Bax1-I"/>
    <property type="match status" value="1"/>
</dbReference>
<evidence type="ECO:0000256" key="4">
    <source>
        <dbReference type="ARBA" id="ARBA00023136"/>
    </source>
</evidence>
<accession>A0A8B6HUH3</accession>
<dbReference type="EMBL" id="UYJE01010560">
    <property type="protein sequence ID" value="VDI84310.1"/>
    <property type="molecule type" value="Genomic_DNA"/>
</dbReference>
<organism evidence="6 7">
    <name type="scientific">Mytilus galloprovincialis</name>
    <name type="common">Mediterranean mussel</name>
    <dbReference type="NCBI Taxonomy" id="29158"/>
    <lineage>
        <taxon>Eukaryota</taxon>
        <taxon>Metazoa</taxon>
        <taxon>Spiralia</taxon>
        <taxon>Lophotrochozoa</taxon>
        <taxon>Mollusca</taxon>
        <taxon>Bivalvia</taxon>
        <taxon>Autobranchia</taxon>
        <taxon>Pteriomorphia</taxon>
        <taxon>Mytilida</taxon>
        <taxon>Mytiloidea</taxon>
        <taxon>Mytilidae</taxon>
        <taxon>Mytilinae</taxon>
        <taxon>Mytilus</taxon>
    </lineage>
</organism>
<evidence type="ECO:0000313" key="7">
    <source>
        <dbReference type="Proteomes" id="UP000596742"/>
    </source>
</evidence>
<evidence type="ECO:0000256" key="3">
    <source>
        <dbReference type="ARBA" id="ARBA00022989"/>
    </source>
</evidence>
<dbReference type="Proteomes" id="UP000596742">
    <property type="component" value="Unassembled WGS sequence"/>
</dbReference>
<feature type="transmembrane region" description="Helical" evidence="5">
    <location>
        <begin position="125"/>
        <end position="143"/>
    </location>
</feature>
<feature type="transmembrane region" description="Helical" evidence="5">
    <location>
        <begin position="216"/>
        <end position="237"/>
    </location>
</feature>
<keyword evidence="3 5" id="KW-1133">Transmembrane helix</keyword>
<evidence type="ECO:0000256" key="2">
    <source>
        <dbReference type="ARBA" id="ARBA00022692"/>
    </source>
</evidence>
<name>A0A8B6HUH3_MYTGA</name>
<dbReference type="GO" id="GO:0016020">
    <property type="term" value="C:membrane"/>
    <property type="evidence" value="ECO:0007669"/>
    <property type="project" value="UniProtKB-SubCell"/>
</dbReference>